<dbReference type="InterPro" id="IPR027417">
    <property type="entry name" value="P-loop_NTPase"/>
</dbReference>
<comment type="similarity">
    <text evidence="1 4">Belongs to the AAA ATPase family.</text>
</comment>
<dbReference type="InterPro" id="IPR003960">
    <property type="entry name" value="ATPase_AAA_CS"/>
</dbReference>
<evidence type="ECO:0000313" key="6">
    <source>
        <dbReference type="EMBL" id="TQE98664.1"/>
    </source>
</evidence>
<protein>
    <submittedName>
        <fullName evidence="6">AAA family ATPase</fullName>
    </submittedName>
</protein>
<evidence type="ECO:0000256" key="3">
    <source>
        <dbReference type="ARBA" id="ARBA00022840"/>
    </source>
</evidence>
<dbReference type="Proteomes" id="UP000315400">
    <property type="component" value="Unassembled WGS sequence"/>
</dbReference>
<evidence type="ECO:0000259" key="5">
    <source>
        <dbReference type="SMART" id="SM00382"/>
    </source>
</evidence>
<dbReference type="AlphaFoldDB" id="A0A540VPG2"/>
<evidence type="ECO:0000256" key="1">
    <source>
        <dbReference type="ARBA" id="ARBA00006914"/>
    </source>
</evidence>
<evidence type="ECO:0000256" key="2">
    <source>
        <dbReference type="ARBA" id="ARBA00022741"/>
    </source>
</evidence>
<reference evidence="6 7" key="1">
    <citation type="submission" date="2019-06" db="EMBL/GenBank/DDBJ databases">
        <title>Metagenome assembled Genome of Spiribacter salinus SL48-SHIP from the microbial mat of Salt Lake 48 (Novosibirsk region, Russia).</title>
        <authorList>
            <person name="Shipova A."/>
            <person name="Rozanov A.S."/>
            <person name="Bryanskaya A.V."/>
            <person name="Peltek S.E."/>
        </authorList>
    </citation>
    <scope>NUCLEOTIDE SEQUENCE [LARGE SCALE GENOMIC DNA]</scope>
    <source>
        <strain evidence="6">SL48-SHIP-2</strain>
    </source>
</reference>
<proteinExistence type="inferred from homology"/>
<sequence length="331" mass="36491">MARADLVLNLIKAALTGDHVQVHKTVEAMAADERAKNHGILADRMAALLQQDNAGRPKLVAPPSARLGNNPLFHEKIPQRSLQELILPSEVKIAVQQLIEEHHRADLLRSHALEPRHRVLLAGPPGNGKTTLAEGIAEALACPLLAVRYEAVVGSYLGETAQRIAQVFEHARSRPCVLFFDEFDAIGKERGDIHETGEIKRVVSSLLLQIDALPSYVIVVTASNHPELLDRAVWRRFQLRLELPKPNAPQIETWLERFLARLPVDIGMTPKGIAQKLKGLSFAEVEDFGSDLQRRIALASPGGSAKPQLTACLEQWAKRFVPAETNEQGGR</sequence>
<gene>
    <name evidence="6" type="ORF">FKY71_12635</name>
</gene>
<name>A0A540VPG2_9GAMM</name>
<keyword evidence="3 4" id="KW-0067">ATP-binding</keyword>
<evidence type="ECO:0000313" key="7">
    <source>
        <dbReference type="Proteomes" id="UP000315400"/>
    </source>
</evidence>
<keyword evidence="2 4" id="KW-0547">Nucleotide-binding</keyword>
<feature type="domain" description="AAA+ ATPase" evidence="5">
    <location>
        <begin position="115"/>
        <end position="247"/>
    </location>
</feature>
<dbReference type="EMBL" id="VIFK01000158">
    <property type="protein sequence ID" value="TQE98664.1"/>
    <property type="molecule type" value="Genomic_DNA"/>
</dbReference>
<dbReference type="InterPro" id="IPR003593">
    <property type="entry name" value="AAA+_ATPase"/>
</dbReference>
<dbReference type="SUPFAM" id="SSF52540">
    <property type="entry name" value="P-loop containing nucleoside triphosphate hydrolases"/>
    <property type="match status" value="1"/>
</dbReference>
<accession>A0A540VPG2</accession>
<evidence type="ECO:0000256" key="4">
    <source>
        <dbReference type="RuleBase" id="RU003651"/>
    </source>
</evidence>
<dbReference type="GO" id="GO:0016887">
    <property type="term" value="F:ATP hydrolysis activity"/>
    <property type="evidence" value="ECO:0007669"/>
    <property type="project" value="InterPro"/>
</dbReference>
<dbReference type="SMART" id="SM00382">
    <property type="entry name" value="AAA"/>
    <property type="match status" value="1"/>
</dbReference>
<dbReference type="InterPro" id="IPR003959">
    <property type="entry name" value="ATPase_AAA_core"/>
</dbReference>
<dbReference type="Pfam" id="PF00004">
    <property type="entry name" value="AAA"/>
    <property type="match status" value="1"/>
</dbReference>
<dbReference type="PANTHER" id="PTHR23073">
    <property type="entry name" value="26S PROTEASOME REGULATORY SUBUNIT"/>
    <property type="match status" value="1"/>
</dbReference>
<dbReference type="PROSITE" id="PS00674">
    <property type="entry name" value="AAA"/>
    <property type="match status" value="1"/>
</dbReference>
<organism evidence="6 7">
    <name type="scientific">Spiribacter salinus</name>
    <dbReference type="NCBI Taxonomy" id="1335746"/>
    <lineage>
        <taxon>Bacteria</taxon>
        <taxon>Pseudomonadati</taxon>
        <taxon>Pseudomonadota</taxon>
        <taxon>Gammaproteobacteria</taxon>
        <taxon>Chromatiales</taxon>
        <taxon>Ectothiorhodospiraceae</taxon>
        <taxon>Spiribacter</taxon>
    </lineage>
</organism>
<dbReference type="Gene3D" id="3.40.50.300">
    <property type="entry name" value="P-loop containing nucleotide triphosphate hydrolases"/>
    <property type="match status" value="1"/>
</dbReference>
<comment type="caution">
    <text evidence="6">The sequence shown here is derived from an EMBL/GenBank/DDBJ whole genome shotgun (WGS) entry which is preliminary data.</text>
</comment>
<dbReference type="GO" id="GO:0005524">
    <property type="term" value="F:ATP binding"/>
    <property type="evidence" value="ECO:0007669"/>
    <property type="project" value="UniProtKB-KW"/>
</dbReference>
<dbReference type="InterPro" id="IPR050221">
    <property type="entry name" value="26S_Proteasome_ATPase"/>
</dbReference>
<dbReference type="CDD" id="cd19481">
    <property type="entry name" value="RecA-like_protease"/>
    <property type="match status" value="1"/>
</dbReference>